<dbReference type="EMBL" id="CP064654">
    <property type="protein sequence ID" value="QPC99215.1"/>
    <property type="molecule type" value="Genomic_DNA"/>
</dbReference>
<evidence type="ECO:0000313" key="1">
    <source>
        <dbReference type="EMBL" id="QPC99215.1"/>
    </source>
</evidence>
<dbReference type="KEGG" id="qso:IRL76_01115"/>
<dbReference type="SUPFAM" id="SSF141371">
    <property type="entry name" value="PilZ domain-like"/>
    <property type="match status" value="1"/>
</dbReference>
<accession>A0A7S8F2B6</accession>
<gene>
    <name evidence="1" type="ORF">IRL76_01115</name>
</gene>
<name>A0A7S8F2B6_9SPHN</name>
<protein>
    <recommendedName>
        <fullName evidence="3">PilZ domain-containing protein</fullName>
    </recommendedName>
</protein>
<dbReference type="AlphaFoldDB" id="A0A7S8F2B6"/>
<sequence length="93" mass="10474">MVQVAGRYRSKHGQSRDIWIKDISEYGCRFFDRFSVLEVGSTILIKVGNIGPITTDVKWREGSTVGAEFDNPLHPSVLGHIIREMDRPGEGQD</sequence>
<evidence type="ECO:0008006" key="3">
    <source>
        <dbReference type="Google" id="ProtNLM"/>
    </source>
</evidence>
<organism evidence="1 2">
    <name type="scientific">Qipengyuania soli</name>
    <dbReference type="NCBI Taxonomy" id="2782568"/>
    <lineage>
        <taxon>Bacteria</taxon>
        <taxon>Pseudomonadati</taxon>
        <taxon>Pseudomonadota</taxon>
        <taxon>Alphaproteobacteria</taxon>
        <taxon>Sphingomonadales</taxon>
        <taxon>Erythrobacteraceae</taxon>
        <taxon>Qipengyuania</taxon>
    </lineage>
</organism>
<dbReference type="Proteomes" id="UP000594459">
    <property type="component" value="Chromosome"/>
</dbReference>
<evidence type="ECO:0000313" key="2">
    <source>
        <dbReference type="Proteomes" id="UP000594459"/>
    </source>
</evidence>
<proteinExistence type="predicted"/>
<reference evidence="1 2" key="1">
    <citation type="submission" date="2020-11" db="EMBL/GenBank/DDBJ databases">
        <title>The genome sequence of Erythrobacter sp. 6D36.</title>
        <authorList>
            <person name="Liu Y."/>
        </authorList>
    </citation>
    <scope>NUCLEOTIDE SEQUENCE [LARGE SCALE GENOMIC DNA]</scope>
    <source>
        <strain evidence="1 2">6D36</strain>
    </source>
</reference>
<keyword evidence="2" id="KW-1185">Reference proteome</keyword>